<gene>
    <name evidence="2" type="ORF">LEMA_uP085910.1</name>
</gene>
<dbReference type="InParanoid" id="E5A6V7"/>
<evidence type="ECO:0000313" key="3">
    <source>
        <dbReference type="Proteomes" id="UP000002668"/>
    </source>
</evidence>
<sequence>MTPSSHPSSTTPLPPATVSPGTQRSGNPSPWTRRRATLSVRTTSTRCCRCGSRPRTAIIWRMRVWALWRLCRQRGDVLLPQCGRRG</sequence>
<dbReference type="EMBL" id="FP929135">
    <property type="protein sequence ID" value="CBX99352.1"/>
    <property type="molecule type" value="Genomic_DNA"/>
</dbReference>
<protein>
    <submittedName>
        <fullName evidence="2">Uncharacterized protein</fullName>
    </submittedName>
</protein>
<accession>E5A6V7</accession>
<dbReference type="Proteomes" id="UP000002668">
    <property type="component" value="Genome"/>
</dbReference>
<proteinExistence type="predicted"/>
<feature type="region of interest" description="Disordered" evidence="1">
    <location>
        <begin position="1"/>
        <end position="38"/>
    </location>
</feature>
<feature type="compositionally biased region" description="Polar residues" evidence="1">
    <location>
        <begin position="21"/>
        <end position="30"/>
    </location>
</feature>
<dbReference type="GeneID" id="13288899"/>
<dbReference type="AlphaFoldDB" id="E5A6V7"/>
<feature type="compositionally biased region" description="Low complexity" evidence="1">
    <location>
        <begin position="1"/>
        <end position="11"/>
    </location>
</feature>
<dbReference type="HOGENOM" id="CLU_2498268_0_0_1"/>
<evidence type="ECO:0000313" key="2">
    <source>
        <dbReference type="EMBL" id="CBX99352.1"/>
    </source>
</evidence>
<reference evidence="3" key="1">
    <citation type="journal article" date="2011" name="Nat. Commun.">
        <title>Effector diversification within compartments of the Leptosphaeria maculans genome affected by Repeat-Induced Point mutations.</title>
        <authorList>
            <person name="Rouxel T."/>
            <person name="Grandaubert J."/>
            <person name="Hane J.K."/>
            <person name="Hoede C."/>
            <person name="van de Wouw A.P."/>
            <person name="Couloux A."/>
            <person name="Dominguez V."/>
            <person name="Anthouard V."/>
            <person name="Bally P."/>
            <person name="Bourras S."/>
            <person name="Cozijnsen A.J."/>
            <person name="Ciuffetti L.M."/>
            <person name="Degrave A."/>
            <person name="Dilmaghani A."/>
            <person name="Duret L."/>
            <person name="Fudal I."/>
            <person name="Goodwin S.B."/>
            <person name="Gout L."/>
            <person name="Glaser N."/>
            <person name="Linglin J."/>
            <person name="Kema G.H.J."/>
            <person name="Lapalu N."/>
            <person name="Lawrence C.B."/>
            <person name="May K."/>
            <person name="Meyer M."/>
            <person name="Ollivier B."/>
            <person name="Poulain J."/>
            <person name="Schoch C.L."/>
            <person name="Simon A."/>
            <person name="Spatafora J.W."/>
            <person name="Stachowiak A."/>
            <person name="Turgeon B.G."/>
            <person name="Tyler B.M."/>
            <person name="Vincent D."/>
            <person name="Weissenbach J."/>
            <person name="Amselem J."/>
            <person name="Quesneville H."/>
            <person name="Oliver R.P."/>
            <person name="Wincker P."/>
            <person name="Balesdent M.-H."/>
            <person name="Howlett B.J."/>
        </authorList>
    </citation>
    <scope>NUCLEOTIDE SEQUENCE [LARGE SCALE GENOMIC DNA]</scope>
    <source>
        <strain evidence="3">JN3 / isolate v23.1.3 / race Av1-4-5-6-7-8</strain>
    </source>
</reference>
<evidence type="ECO:0000256" key="1">
    <source>
        <dbReference type="SAM" id="MobiDB-lite"/>
    </source>
</evidence>
<keyword evidence="3" id="KW-1185">Reference proteome</keyword>
<dbReference type="VEuPathDB" id="FungiDB:LEMA_uP085910.1"/>
<organism evidence="2 3">
    <name type="scientific">Leptosphaeria maculans (strain JN3 / isolate v23.1.3 / race Av1-4-5-6-7-8)</name>
    <name type="common">Blackleg fungus</name>
    <name type="synonym">Phoma lingam</name>
    <dbReference type="NCBI Taxonomy" id="985895"/>
    <lineage>
        <taxon>Eukaryota</taxon>
        <taxon>Fungi</taxon>
        <taxon>Dikarya</taxon>
        <taxon>Ascomycota</taxon>
        <taxon>Pezizomycotina</taxon>
        <taxon>Dothideomycetes</taxon>
        <taxon>Pleosporomycetidae</taxon>
        <taxon>Pleosporales</taxon>
        <taxon>Pleosporineae</taxon>
        <taxon>Leptosphaeriaceae</taxon>
        <taxon>Plenodomus</taxon>
        <taxon>Plenodomus lingam/Leptosphaeria maculans species complex</taxon>
    </lineage>
</organism>
<name>E5A6V7_LEPMJ</name>